<accession>A0A7G7VLA9</accession>
<dbReference type="KEGG" id="stim:H1B31_02810"/>
<reference evidence="2 3" key="1">
    <citation type="submission" date="2020-07" db="EMBL/GenBank/DDBJ databases">
        <title>Complete genome and description of Selenomonas timonensis sp. nov., a new bacterium isolated from a gingivitis subject.</title>
        <authorList>
            <person name="Antezack A."/>
        </authorList>
    </citation>
    <scope>NUCLEOTIDE SEQUENCE [LARGE SCALE GENOMIC DNA]</scope>
    <source>
        <strain evidence="2 3">Marseille-Q3039</strain>
    </source>
</reference>
<dbReference type="GO" id="GO:0050135">
    <property type="term" value="F:NADP+ nucleosidase activity"/>
    <property type="evidence" value="ECO:0007669"/>
    <property type="project" value="InterPro"/>
</dbReference>
<dbReference type="InterPro" id="IPR025331">
    <property type="entry name" value="TNT"/>
</dbReference>
<sequence>MKLIDRLLPMTARDAGGHMRRSILSAVSAALFVLTTLVTPQIGTDTAPSIGQTAVAAEVRAQEQPPYWKMYYNFAPPTDEFIAELAAEQGMTYTLGKGGEARFYADDGRPIYPSNDGAVGVIVTVTLPSGDVLTRYGKPTGRYVSPDGMTFEQRALPSSTSEGDFHIYIVERSIDGVEKGKIAPWFGRAGGGIQYKLPDRIVTLMEAQPPFLSEMEEEREAA</sequence>
<dbReference type="InterPro" id="IPR053024">
    <property type="entry name" value="Fungal_surface_NADase"/>
</dbReference>
<dbReference type="RefSeq" id="WP_185980824.1">
    <property type="nucleotide sequence ID" value="NZ_CP060204.1"/>
</dbReference>
<evidence type="ECO:0000313" key="2">
    <source>
        <dbReference type="EMBL" id="QNH54902.1"/>
    </source>
</evidence>
<organism evidence="2 3">
    <name type="scientific">Selenomonas timonae</name>
    <dbReference type="NCBI Taxonomy" id="2754044"/>
    <lineage>
        <taxon>Bacteria</taxon>
        <taxon>Bacillati</taxon>
        <taxon>Bacillota</taxon>
        <taxon>Negativicutes</taxon>
        <taxon>Selenomonadales</taxon>
        <taxon>Selenomonadaceae</taxon>
        <taxon>Selenomonas</taxon>
    </lineage>
</organism>
<keyword evidence="3" id="KW-1185">Reference proteome</keyword>
<dbReference type="EMBL" id="CP060204">
    <property type="protein sequence ID" value="QNH54902.1"/>
    <property type="molecule type" value="Genomic_DNA"/>
</dbReference>
<name>A0A7G7VLA9_9FIRM</name>
<evidence type="ECO:0000259" key="1">
    <source>
        <dbReference type="Pfam" id="PF14021"/>
    </source>
</evidence>
<dbReference type="Proteomes" id="UP000515480">
    <property type="component" value="Chromosome"/>
</dbReference>
<feature type="domain" description="TNT" evidence="1">
    <location>
        <begin position="126"/>
        <end position="206"/>
    </location>
</feature>
<dbReference type="Pfam" id="PF14021">
    <property type="entry name" value="TNT"/>
    <property type="match status" value="1"/>
</dbReference>
<dbReference type="PANTHER" id="PTHR42059">
    <property type="entry name" value="TNT DOMAIN-CONTAINING PROTEIN"/>
    <property type="match status" value="1"/>
</dbReference>
<proteinExistence type="predicted"/>
<protein>
    <submittedName>
        <fullName evidence="2">TNT domain-containing protein</fullName>
    </submittedName>
</protein>
<dbReference type="PANTHER" id="PTHR42059:SF1">
    <property type="entry name" value="TNT DOMAIN-CONTAINING PROTEIN"/>
    <property type="match status" value="1"/>
</dbReference>
<dbReference type="AlphaFoldDB" id="A0A7G7VLA9"/>
<evidence type="ECO:0000313" key="3">
    <source>
        <dbReference type="Proteomes" id="UP000515480"/>
    </source>
</evidence>
<gene>
    <name evidence="2" type="ORF">H1B31_02810</name>
</gene>